<dbReference type="PANTHER" id="PTHR47069">
    <property type="match status" value="1"/>
</dbReference>
<evidence type="ECO:0008006" key="4">
    <source>
        <dbReference type="Google" id="ProtNLM"/>
    </source>
</evidence>
<dbReference type="Gramene" id="TKW39018">
    <property type="protein sequence ID" value="TKW39018"/>
    <property type="gene ID" value="SEVIR_1G151200v2"/>
</dbReference>
<evidence type="ECO:0000313" key="2">
    <source>
        <dbReference type="EMBL" id="TKW39018.1"/>
    </source>
</evidence>
<feature type="region of interest" description="Disordered" evidence="1">
    <location>
        <begin position="86"/>
        <end position="121"/>
    </location>
</feature>
<feature type="compositionally biased region" description="Low complexity" evidence="1">
    <location>
        <begin position="103"/>
        <end position="115"/>
    </location>
</feature>
<sequence length="224" mass="25490">MSARGYKTIVEKYYMKELQKQSGLGRKADGTVSTPDWWWKQNAKLEEMFHDVVVDGSTSYVVGVEEKEEQDGEDVEEEDAEQDGLFHDFEDSPISNNNRKRGSSNSTRSTTTSLGKKSKSPMLKMMTTLVDKLTTSKDTNDNIFRNVGKTLATTINEKRQKLTKMQEMAQSVKKCQELALECGATPETVEFYAGRHLFKDPYEREFFSNIPMAEPLNLNKLKCA</sequence>
<evidence type="ECO:0000256" key="1">
    <source>
        <dbReference type="SAM" id="MobiDB-lite"/>
    </source>
</evidence>
<reference evidence="2" key="1">
    <citation type="submission" date="2019-03" db="EMBL/GenBank/DDBJ databases">
        <title>WGS assembly of Setaria viridis.</title>
        <authorList>
            <person name="Huang P."/>
            <person name="Jenkins J."/>
            <person name="Grimwood J."/>
            <person name="Barry K."/>
            <person name="Healey A."/>
            <person name="Mamidi S."/>
            <person name="Sreedasyam A."/>
            <person name="Shu S."/>
            <person name="Feldman M."/>
            <person name="Wu J."/>
            <person name="Yu Y."/>
            <person name="Chen C."/>
            <person name="Johnson J."/>
            <person name="Rokhsar D."/>
            <person name="Baxter I."/>
            <person name="Schmutz J."/>
            <person name="Brutnell T."/>
            <person name="Kellogg E."/>
        </authorList>
    </citation>
    <scope>NUCLEOTIDE SEQUENCE [LARGE SCALE GENOMIC DNA]</scope>
</reference>
<dbReference type="OMA" id="WWKQNAK"/>
<keyword evidence="3" id="KW-1185">Reference proteome</keyword>
<dbReference type="PANTHER" id="PTHR47069:SF11">
    <property type="entry name" value="OS04G0275550 PROTEIN"/>
    <property type="match status" value="1"/>
</dbReference>
<protein>
    <recommendedName>
        <fullName evidence="4">Myb/SANT-like domain-containing protein</fullName>
    </recommendedName>
</protein>
<name>A0A4U6W8L1_SETVI</name>
<dbReference type="AlphaFoldDB" id="A0A4U6W8L1"/>
<gene>
    <name evidence="2" type="ORF">SEVIR_1G151200v2</name>
</gene>
<accession>A0A4U6W8L1</accession>
<dbReference type="EMBL" id="CM016552">
    <property type="protein sequence ID" value="TKW39018.1"/>
    <property type="molecule type" value="Genomic_DNA"/>
</dbReference>
<evidence type="ECO:0000313" key="3">
    <source>
        <dbReference type="Proteomes" id="UP000298652"/>
    </source>
</evidence>
<proteinExistence type="predicted"/>
<organism evidence="2 3">
    <name type="scientific">Setaria viridis</name>
    <name type="common">Green bristlegrass</name>
    <name type="synonym">Setaria italica subsp. viridis</name>
    <dbReference type="NCBI Taxonomy" id="4556"/>
    <lineage>
        <taxon>Eukaryota</taxon>
        <taxon>Viridiplantae</taxon>
        <taxon>Streptophyta</taxon>
        <taxon>Embryophyta</taxon>
        <taxon>Tracheophyta</taxon>
        <taxon>Spermatophyta</taxon>
        <taxon>Magnoliopsida</taxon>
        <taxon>Liliopsida</taxon>
        <taxon>Poales</taxon>
        <taxon>Poaceae</taxon>
        <taxon>PACMAD clade</taxon>
        <taxon>Panicoideae</taxon>
        <taxon>Panicodae</taxon>
        <taxon>Paniceae</taxon>
        <taxon>Cenchrinae</taxon>
        <taxon>Setaria</taxon>
    </lineage>
</organism>
<dbReference type="Proteomes" id="UP000298652">
    <property type="component" value="Chromosome 1"/>
</dbReference>